<organism evidence="1">
    <name type="scientific">marine sediment metagenome</name>
    <dbReference type="NCBI Taxonomy" id="412755"/>
    <lineage>
        <taxon>unclassified sequences</taxon>
        <taxon>metagenomes</taxon>
        <taxon>ecological metagenomes</taxon>
    </lineage>
</organism>
<reference evidence="1" key="1">
    <citation type="journal article" date="2015" name="Nature">
        <title>Complex archaea that bridge the gap between prokaryotes and eukaryotes.</title>
        <authorList>
            <person name="Spang A."/>
            <person name="Saw J.H."/>
            <person name="Jorgensen S.L."/>
            <person name="Zaremba-Niedzwiedzka K."/>
            <person name="Martijn J."/>
            <person name="Lind A.E."/>
            <person name="van Eijk R."/>
            <person name="Schleper C."/>
            <person name="Guy L."/>
            <person name="Ettema T.J."/>
        </authorList>
    </citation>
    <scope>NUCLEOTIDE SEQUENCE</scope>
</reference>
<protein>
    <recommendedName>
        <fullName evidence="2">DUF2961 domain-containing protein</fullName>
    </recommendedName>
</protein>
<name>A0A0F8Z612_9ZZZZ</name>
<dbReference type="Pfam" id="PF11175">
    <property type="entry name" value="DUF2961"/>
    <property type="match status" value="1"/>
</dbReference>
<dbReference type="EMBL" id="LAZR01065446">
    <property type="protein sequence ID" value="KKK55526.1"/>
    <property type="molecule type" value="Genomic_DNA"/>
</dbReference>
<feature type="non-terminal residue" evidence="1">
    <location>
        <position position="319"/>
    </location>
</feature>
<gene>
    <name evidence="1" type="ORF">LCGC14_3073670</name>
</gene>
<accession>A0A0F8Z612</accession>
<comment type="caution">
    <text evidence="1">The sequence shown here is derived from an EMBL/GenBank/DDBJ whole genome shotgun (WGS) entry which is preliminary data.</text>
</comment>
<dbReference type="AlphaFoldDB" id="A0A0F8Z612"/>
<proteinExistence type="predicted"/>
<sequence>MRITKTIKAAFLAITTVLTAAAAADAQTGSELWQEISAVKDRKTHMVPQTWTLDKYPEAPTLTPHTKITLLDQEGPGVVTMFHVSDYAGGDDSQLILRIWYDNEQKPSIEMPLMDFLGDIQSATAPFFTVHFSHVRRSHNFRLPMPFRKNIRIEVENPTDTYLMGYMELQWDEVKEIPKQCGYLRVSYLAGEMAFPHEELTLCDIQSPGAIVAHWLQLEGDHPSCADGQGICEGNHEIYLDGDTDPTYESLGAEDFYGHSWGFPGPETDGYAAIVRAERTPKGGTLAAMVRARSTDKITFRKSCKIRLTYKHDLGEPYN</sequence>
<evidence type="ECO:0000313" key="1">
    <source>
        <dbReference type="EMBL" id="KKK55526.1"/>
    </source>
</evidence>
<dbReference type="InterPro" id="IPR021345">
    <property type="entry name" value="DUF2961"/>
</dbReference>
<evidence type="ECO:0008006" key="2">
    <source>
        <dbReference type="Google" id="ProtNLM"/>
    </source>
</evidence>
<dbReference type="Gene3D" id="2.60.120.1390">
    <property type="match status" value="2"/>
</dbReference>